<dbReference type="Pfam" id="PF13480">
    <property type="entry name" value="Acetyltransf_6"/>
    <property type="match status" value="1"/>
</dbReference>
<evidence type="ECO:0000313" key="3">
    <source>
        <dbReference type="EMBL" id="PYI65814.1"/>
    </source>
</evidence>
<evidence type="ECO:0000259" key="2">
    <source>
        <dbReference type="Pfam" id="PF13480"/>
    </source>
</evidence>
<dbReference type="InterPro" id="IPR016181">
    <property type="entry name" value="Acyl_CoA_acyltransferase"/>
</dbReference>
<organism evidence="3 4">
    <name type="scientific">Arthrobacter livingstonensis</name>
    <dbReference type="NCBI Taxonomy" id="670078"/>
    <lineage>
        <taxon>Bacteria</taxon>
        <taxon>Bacillati</taxon>
        <taxon>Actinomycetota</taxon>
        <taxon>Actinomycetes</taxon>
        <taxon>Micrococcales</taxon>
        <taxon>Micrococcaceae</taxon>
        <taxon>Arthrobacter</taxon>
    </lineage>
</organism>
<dbReference type="SUPFAM" id="SSF55729">
    <property type="entry name" value="Acyl-CoA N-acyltransferases (Nat)"/>
    <property type="match status" value="1"/>
</dbReference>
<evidence type="ECO:0000313" key="4">
    <source>
        <dbReference type="Proteomes" id="UP000247832"/>
    </source>
</evidence>
<dbReference type="Proteomes" id="UP000247832">
    <property type="component" value="Unassembled WGS sequence"/>
</dbReference>
<dbReference type="OrthoDB" id="8109875at2"/>
<dbReference type="EMBL" id="QJVD01000020">
    <property type="protein sequence ID" value="PYI65814.1"/>
    <property type="molecule type" value="Genomic_DNA"/>
</dbReference>
<protein>
    <recommendedName>
        <fullName evidence="2">BioF2-like acetyltransferase domain-containing protein</fullName>
    </recommendedName>
</protein>
<accession>A0A2V5L6H2</accession>
<name>A0A2V5L6H2_9MICC</name>
<sequence length="407" mass="43956">MHRDGRLHRRTPGGRIGRAPRQACRPAGAPAHRRVAAGQAIARKLPRGESAMNAPVVLSPVPREKWRSMLASDPASLPDQAPEWVDAMVEDGPFSDASRLYSFADGREALLPLVRRQGVAGLGGWLQSFPPGWGIGGLLGAETDKGMVQSILSDLRGLHLQRVAIRPDPQRWAAWAQALDQDAVDGGELGGSLLVIPRRAHVIDLSNGVDAAWMALSKSARRGVRAAKREGVRIETGHSGALLEAYYSLFMTSIDRWAANQHEPRALAHARARRRDPLAKLQSMGRHLGEDFTVTLAYVDGKPAIGTITLFGATAHDTRSAMDKALVGGTGAGELVQWTTLRLACAKGCAAYHLGESGQSLALAKFKEKFGALPRDYAELRLDRLPWSRADAAARGVVKRVLGFRDV</sequence>
<gene>
    <name evidence="3" type="ORF">CVV68_16435</name>
</gene>
<reference evidence="3 4" key="1">
    <citation type="submission" date="2018-05" db="EMBL/GenBank/DDBJ databases">
        <title>Genetic diversity of glacier-inhabiting Cryobacterium bacteria in China and description of Cryobacterium mengkeensis sp. nov. and Arthrobacter glacialis sp. nov.</title>
        <authorList>
            <person name="Liu Q."/>
            <person name="Xin Y.-H."/>
        </authorList>
    </citation>
    <scope>NUCLEOTIDE SEQUENCE [LARGE SCALE GENOMIC DNA]</scope>
    <source>
        <strain evidence="3 4">LI2</strain>
    </source>
</reference>
<feature type="domain" description="BioF2-like acetyltransferase" evidence="2">
    <location>
        <begin position="218"/>
        <end position="357"/>
    </location>
</feature>
<comment type="caution">
    <text evidence="3">The sequence shown here is derived from an EMBL/GenBank/DDBJ whole genome shotgun (WGS) entry which is preliminary data.</text>
</comment>
<proteinExistence type="predicted"/>
<evidence type="ECO:0000256" key="1">
    <source>
        <dbReference type="SAM" id="MobiDB-lite"/>
    </source>
</evidence>
<feature type="compositionally biased region" description="Basic residues" evidence="1">
    <location>
        <begin position="1"/>
        <end position="12"/>
    </location>
</feature>
<feature type="region of interest" description="Disordered" evidence="1">
    <location>
        <begin position="1"/>
        <end position="33"/>
    </location>
</feature>
<dbReference type="AlphaFoldDB" id="A0A2V5L6H2"/>
<dbReference type="Gene3D" id="3.40.630.30">
    <property type="match status" value="1"/>
</dbReference>
<dbReference type="InterPro" id="IPR038740">
    <property type="entry name" value="BioF2-like_GNAT_dom"/>
</dbReference>
<keyword evidence="4" id="KW-1185">Reference proteome</keyword>